<dbReference type="Proteomes" id="UP000319257">
    <property type="component" value="Unassembled WGS sequence"/>
</dbReference>
<name>A0A507B442_9PEZI</name>
<evidence type="ECO:0000256" key="3">
    <source>
        <dbReference type="ARBA" id="ARBA00023277"/>
    </source>
</evidence>
<dbReference type="RefSeq" id="XP_030993081.1">
    <property type="nucleotide sequence ID" value="XM_031134702.1"/>
</dbReference>
<reference evidence="6 7" key="1">
    <citation type="submission" date="2019-06" db="EMBL/GenBank/DDBJ databases">
        <title>Draft genome sequence of the filamentous fungus Phialemoniopsis curvata isolated from diesel fuel.</title>
        <authorList>
            <person name="Varaljay V.A."/>
            <person name="Lyon W.J."/>
            <person name="Crouch A.L."/>
            <person name="Drake C.E."/>
            <person name="Hollomon J.M."/>
            <person name="Nadeau L.J."/>
            <person name="Nunn H.S."/>
            <person name="Stevenson B.S."/>
            <person name="Bojanowski C.L."/>
            <person name="Crookes-Goodson W.J."/>
        </authorList>
    </citation>
    <scope>NUCLEOTIDE SEQUENCE [LARGE SCALE GENOMIC DNA]</scope>
    <source>
        <strain evidence="6 7">D216</strain>
    </source>
</reference>
<feature type="transmembrane region" description="Helical" evidence="5">
    <location>
        <begin position="20"/>
        <end position="37"/>
    </location>
</feature>
<dbReference type="GeneID" id="41968635"/>
<dbReference type="Gene3D" id="3.40.50.11350">
    <property type="match status" value="1"/>
</dbReference>
<dbReference type="GO" id="GO:0006004">
    <property type="term" value="P:fucose metabolic process"/>
    <property type="evidence" value="ECO:0007669"/>
    <property type="project" value="UniProtKB-KW"/>
</dbReference>
<protein>
    <recommendedName>
        <fullName evidence="8">Alternative oxidase</fullName>
    </recommendedName>
</protein>
<evidence type="ECO:0000313" key="7">
    <source>
        <dbReference type="Proteomes" id="UP000319257"/>
    </source>
</evidence>
<dbReference type="OrthoDB" id="20368at2759"/>
<accession>A0A507B442</accession>
<keyword evidence="3" id="KW-0119">Carbohydrate metabolism</keyword>
<dbReference type="AlphaFoldDB" id="A0A507B442"/>
<sequence>MGLDKLIQQQLAAGCSSRRLLTLPVALVLALFLLWTARISFGDSFPSLAKASSSVLKGPPQPPPVAGGGGSNVNYPPPPVDLSQPDAPFVGWPLQRVCNEAHWVDGLVFVCDNNSGGIGNVRNYIQTCIRYAIEAGATGLVVPRIRQRSDKDLADLFTDFLPFNYMFDEDHFRTSMTTFCPQMTLYSNLTDIPSFHDAALQVEEIKPKDMVNKHVDWQDFNRHTDHWGDVFRKWLFEGFRVEGTAAEATPDQRPRAPTVDKPRIIRFKWGVLWDWPVYRDGPEFATTFGSILKFHPELMYLGKQAVKSLHRLSRENGDPMGHFLGMHLRSESDSMGFWPQYEDQNKAYLDKAREKGYKTAYLATGNATEGQKLADGAQATLGMKVWSKTDLLEPQDLEKLQALTWDQQGVVDFIVLLASEYFVGVMPSSFSVYMTIKRHLKMEGIYSRPYKVGTEGDGRSYLVGKYDEYYGGWLFMFDGMWP</sequence>
<evidence type="ECO:0000256" key="2">
    <source>
        <dbReference type="ARBA" id="ARBA00023253"/>
    </source>
</evidence>
<dbReference type="EMBL" id="SKBQ01000004">
    <property type="protein sequence ID" value="TPX11370.1"/>
    <property type="molecule type" value="Genomic_DNA"/>
</dbReference>
<keyword evidence="5" id="KW-1133">Transmembrane helix</keyword>
<dbReference type="InParanoid" id="A0A507B442"/>
<dbReference type="CDD" id="cd11296">
    <property type="entry name" value="O-FucT_like"/>
    <property type="match status" value="1"/>
</dbReference>
<organism evidence="6 7">
    <name type="scientific">Thyridium curvatum</name>
    <dbReference type="NCBI Taxonomy" id="1093900"/>
    <lineage>
        <taxon>Eukaryota</taxon>
        <taxon>Fungi</taxon>
        <taxon>Dikarya</taxon>
        <taxon>Ascomycota</taxon>
        <taxon>Pezizomycotina</taxon>
        <taxon>Sordariomycetes</taxon>
        <taxon>Sordariomycetidae</taxon>
        <taxon>Thyridiales</taxon>
        <taxon>Thyridiaceae</taxon>
        <taxon>Thyridium</taxon>
    </lineage>
</organism>
<dbReference type="InterPro" id="IPR019378">
    <property type="entry name" value="GDP-Fuc_O-FucTrfase"/>
</dbReference>
<keyword evidence="5" id="KW-0812">Transmembrane</keyword>
<gene>
    <name evidence="6" type="ORF">E0L32_001188</name>
</gene>
<evidence type="ECO:0008006" key="8">
    <source>
        <dbReference type="Google" id="ProtNLM"/>
    </source>
</evidence>
<dbReference type="GO" id="GO:0016740">
    <property type="term" value="F:transferase activity"/>
    <property type="evidence" value="ECO:0007669"/>
    <property type="project" value="UniProtKB-KW"/>
</dbReference>
<comment type="caution">
    <text evidence="6">The sequence shown here is derived from an EMBL/GenBank/DDBJ whole genome shotgun (WGS) entry which is preliminary data.</text>
</comment>
<keyword evidence="7" id="KW-1185">Reference proteome</keyword>
<evidence type="ECO:0000256" key="1">
    <source>
        <dbReference type="ARBA" id="ARBA00022679"/>
    </source>
</evidence>
<evidence type="ECO:0000313" key="6">
    <source>
        <dbReference type="EMBL" id="TPX11370.1"/>
    </source>
</evidence>
<keyword evidence="5" id="KW-0472">Membrane</keyword>
<keyword evidence="2" id="KW-0294">Fucose metabolism</keyword>
<evidence type="ECO:0000256" key="4">
    <source>
        <dbReference type="SAM" id="MobiDB-lite"/>
    </source>
</evidence>
<feature type="region of interest" description="Disordered" evidence="4">
    <location>
        <begin position="52"/>
        <end position="76"/>
    </location>
</feature>
<proteinExistence type="predicted"/>
<keyword evidence="1" id="KW-0808">Transferase</keyword>
<dbReference type="Pfam" id="PF10250">
    <property type="entry name" value="O-FucT"/>
    <property type="match status" value="1"/>
</dbReference>
<evidence type="ECO:0000256" key="5">
    <source>
        <dbReference type="SAM" id="Phobius"/>
    </source>
</evidence>